<dbReference type="HAMAP" id="MF_02093">
    <property type="entry name" value="Beta_carotene_diox"/>
    <property type="match status" value="1"/>
</dbReference>
<comment type="function">
    <text evidence="1">Catalyzes the cleavage of beta-carotene at its central double bond (15,15') to yield two molecules of all-trans-retinal.</text>
</comment>
<feature type="transmembrane region" description="Helical" evidence="1">
    <location>
        <begin position="48"/>
        <end position="70"/>
    </location>
</feature>
<dbReference type="Proteomes" id="UP000219689">
    <property type="component" value="Unassembled WGS sequence"/>
</dbReference>
<proteinExistence type="inferred from homology"/>
<evidence type="ECO:0000256" key="1">
    <source>
        <dbReference type="HAMAP-Rule" id="MF_02093"/>
    </source>
</evidence>
<evidence type="ECO:0000313" key="2">
    <source>
        <dbReference type="EMBL" id="PCR92510.1"/>
    </source>
</evidence>
<feature type="transmembrane region" description="Helical" evidence="1">
    <location>
        <begin position="195"/>
        <end position="212"/>
    </location>
</feature>
<sequence length="353" mass="37802">MAVDRFAGFSSASRRRLRTALLVPSWVVVAVLVVTVAAGATIPPGVQYVPLALSVVVFGLPHGAVDHLAVARARGTTPTRRGVLAVGALYLLLGGAYAALWFFAPVFAAVAFIAMTWFHWGQGDLHAAVTFAGGDHLETRVQRVLFVVVRGGLPMLVPLLGFPETYRRVLTAFVALFGEGSLGSWEQLFEPRVRLVLGGGFLALTIVTLTLGRLRAGANDRGWRIDAAETVLLWIYFLTVPPLLAVGTYFPLWHAIRHVARLLLVDDDAADALRSGRWLPALGRFARDAAPLSALSVVLLAGFAVAVPGDPRSDLGIAALYLVFVAVLTLPHIVVVSAMDRAEGVWRPGKPGR</sequence>
<keyword evidence="1" id="KW-0408">Iron</keyword>
<dbReference type="RefSeq" id="WP_097381432.1">
    <property type="nucleotide sequence ID" value="NZ_NXNI01000001.1"/>
</dbReference>
<dbReference type="GO" id="GO:0010436">
    <property type="term" value="F:carotenoid dioxygenase activity"/>
    <property type="evidence" value="ECO:0007669"/>
    <property type="project" value="UniProtKB-UniRule"/>
</dbReference>
<dbReference type="OrthoDB" id="330454at2157"/>
<dbReference type="AlphaFoldDB" id="A0A2A5R087"/>
<feature type="transmembrane region" description="Helical" evidence="1">
    <location>
        <begin position="233"/>
        <end position="256"/>
    </location>
</feature>
<dbReference type="EMBL" id="NXNI01000001">
    <property type="protein sequence ID" value="PCR92510.1"/>
    <property type="molecule type" value="Genomic_DNA"/>
</dbReference>
<dbReference type="EC" id="1.13.11.63" evidence="1"/>
<organism evidence="2 3">
    <name type="scientific">Natrinema ejinorense</name>
    <dbReference type="NCBI Taxonomy" id="373386"/>
    <lineage>
        <taxon>Archaea</taxon>
        <taxon>Methanobacteriati</taxon>
        <taxon>Methanobacteriota</taxon>
        <taxon>Stenosarchaea group</taxon>
        <taxon>Halobacteria</taxon>
        <taxon>Halobacteriales</taxon>
        <taxon>Natrialbaceae</taxon>
        <taxon>Natrinema</taxon>
    </lineage>
</organism>
<dbReference type="GO" id="GO:0005506">
    <property type="term" value="F:iron ion binding"/>
    <property type="evidence" value="ECO:0007669"/>
    <property type="project" value="UniProtKB-UniRule"/>
</dbReference>
<keyword evidence="3" id="KW-1185">Reference proteome</keyword>
<comment type="cofactor">
    <cofactor evidence="1">
        <name>Fe(2+)</name>
        <dbReference type="ChEBI" id="CHEBI:29033"/>
    </cofactor>
</comment>
<feature type="binding site" evidence="1">
    <location>
        <position position="258"/>
    </location>
    <ligand>
        <name>Fe cation</name>
        <dbReference type="ChEBI" id="CHEBI:24875"/>
    </ligand>
</feature>
<keyword evidence="1" id="KW-0812">Transmembrane</keyword>
<keyword evidence="2" id="KW-0503">Monooxygenase</keyword>
<dbReference type="GO" id="GO:0003834">
    <property type="term" value="F:beta-carotene 15,15'-dioxygenase activity"/>
    <property type="evidence" value="ECO:0007669"/>
    <property type="project" value="UniProtKB-EC"/>
</dbReference>
<keyword evidence="1" id="KW-1003">Cell membrane</keyword>
<accession>A0A2A5R087</accession>
<keyword evidence="1" id="KW-1133">Transmembrane helix</keyword>
<feature type="transmembrane region" description="Helical" evidence="1">
    <location>
        <begin position="21"/>
        <end position="42"/>
    </location>
</feature>
<name>A0A2A5R087_9EURY</name>
<keyword evidence="1" id="KW-0472">Membrane</keyword>
<feature type="binding site" evidence="1">
    <location>
        <position position="119"/>
    </location>
    <ligand>
        <name>Fe cation</name>
        <dbReference type="ChEBI" id="CHEBI:24875"/>
    </ligand>
</feature>
<comment type="caution">
    <text evidence="2">The sequence shown here is derived from an EMBL/GenBank/DDBJ whole genome shotgun (WGS) entry which is preliminary data.</text>
</comment>
<evidence type="ECO:0000313" key="3">
    <source>
        <dbReference type="Proteomes" id="UP000219689"/>
    </source>
</evidence>
<feature type="transmembrane region" description="Helical" evidence="1">
    <location>
        <begin position="82"/>
        <end position="115"/>
    </location>
</feature>
<feature type="binding site" evidence="1">
    <location>
        <position position="62"/>
    </location>
    <ligand>
        <name>Fe cation</name>
        <dbReference type="ChEBI" id="CHEBI:24875"/>
    </ligand>
</feature>
<dbReference type="Pfam" id="PF15461">
    <property type="entry name" value="BCD"/>
    <property type="match status" value="1"/>
</dbReference>
<reference evidence="2 3" key="1">
    <citation type="submission" date="2017-09" db="EMBL/GenBank/DDBJ databases">
        <title>Genome sequences of Natrinema ejinorence JCM 13890T.</title>
        <authorList>
            <person name="Roh S.W."/>
            <person name="Kim Y.B."/>
            <person name="Kim J.Y."/>
        </authorList>
    </citation>
    <scope>NUCLEOTIDE SEQUENCE [LARGE SCALE GENOMIC DNA]</scope>
    <source>
        <strain evidence="2 3">JCM 13890</strain>
    </source>
</reference>
<comment type="similarity">
    <text evidence="1">Belongs to the Brp/Blh beta-carotene diooxygenase family.</text>
</comment>
<protein>
    <recommendedName>
        <fullName evidence="1">Probable beta-carotene 15,15'-dioxygenase</fullName>
        <ecNumber evidence="1">1.13.11.63</ecNumber>
    </recommendedName>
</protein>
<feature type="transmembrane region" description="Helical" evidence="1">
    <location>
        <begin position="319"/>
        <end position="339"/>
    </location>
</feature>
<dbReference type="GO" id="GO:0004497">
    <property type="term" value="F:monooxygenase activity"/>
    <property type="evidence" value="ECO:0007669"/>
    <property type="project" value="UniProtKB-KW"/>
</dbReference>
<feature type="binding site" evidence="1">
    <location>
        <position position="254"/>
    </location>
    <ligand>
        <name>Fe cation</name>
        <dbReference type="ChEBI" id="CHEBI:24875"/>
    </ligand>
</feature>
<gene>
    <name evidence="2" type="ORF">CP557_19405</name>
</gene>
<dbReference type="NCBIfam" id="TIGR03753">
    <property type="entry name" value="blh_monoox"/>
    <property type="match status" value="1"/>
</dbReference>
<keyword evidence="1" id="KW-0560">Oxidoreductase</keyword>
<dbReference type="InterPro" id="IPR022270">
    <property type="entry name" value="Blh_diox"/>
</dbReference>
<comment type="subcellular location">
    <subcellularLocation>
        <location evidence="1">Cell membrane</location>
        <topology evidence="1">Multi-pass membrane protein</topology>
    </subcellularLocation>
</comment>
<dbReference type="GO" id="GO:0016121">
    <property type="term" value="P:carotene catabolic process"/>
    <property type="evidence" value="ECO:0007669"/>
    <property type="project" value="UniProtKB-UniRule"/>
</dbReference>
<keyword evidence="1" id="KW-0479">Metal-binding</keyword>
<dbReference type="GO" id="GO:0005886">
    <property type="term" value="C:plasma membrane"/>
    <property type="evidence" value="ECO:0007669"/>
    <property type="project" value="UniProtKB-SubCell"/>
</dbReference>
<comment type="catalytic activity">
    <reaction evidence="1">
        <text>all-trans-beta-carotene + O2 = 2 all-trans-retinal</text>
        <dbReference type="Rhea" id="RHEA:32887"/>
        <dbReference type="ChEBI" id="CHEBI:15379"/>
        <dbReference type="ChEBI" id="CHEBI:17579"/>
        <dbReference type="ChEBI" id="CHEBI:17898"/>
        <dbReference type="EC" id="1.13.11.63"/>
    </reaction>
</comment>
<keyword evidence="1" id="KW-0223">Dioxygenase</keyword>
<feature type="transmembrane region" description="Helical" evidence="1">
    <location>
        <begin position="144"/>
        <end position="162"/>
    </location>
</feature>
<feature type="transmembrane region" description="Helical" evidence="1">
    <location>
        <begin position="289"/>
        <end position="307"/>
    </location>
</feature>